<dbReference type="NCBIfam" id="NF004226">
    <property type="entry name" value="PRK05673.1"/>
    <property type="match status" value="1"/>
</dbReference>
<dbReference type="RefSeq" id="WP_088259517.1">
    <property type="nucleotide sequence ID" value="NZ_NIDE01000017.1"/>
</dbReference>
<dbReference type="InterPro" id="IPR011708">
    <property type="entry name" value="DNA_pol3_alpha_NTPase_dom"/>
</dbReference>
<dbReference type="Pfam" id="PF01336">
    <property type="entry name" value="tRNA_anti-codon"/>
    <property type="match status" value="1"/>
</dbReference>
<dbReference type="PANTHER" id="PTHR32294:SF0">
    <property type="entry name" value="DNA POLYMERASE III SUBUNIT ALPHA"/>
    <property type="match status" value="1"/>
</dbReference>
<dbReference type="InterPro" id="IPR004013">
    <property type="entry name" value="PHP_dom"/>
</dbReference>
<dbReference type="GO" id="GO:0005737">
    <property type="term" value="C:cytoplasm"/>
    <property type="evidence" value="ECO:0007669"/>
    <property type="project" value="UniProtKB-SubCell"/>
</dbReference>
<dbReference type="CDD" id="cd12113">
    <property type="entry name" value="PHP_PolIIIA_DnaE3"/>
    <property type="match status" value="1"/>
</dbReference>
<dbReference type="InterPro" id="IPR003141">
    <property type="entry name" value="Pol/His_phosphatase_N"/>
</dbReference>
<dbReference type="Pfam" id="PF17657">
    <property type="entry name" value="DNA_pol3_finger"/>
    <property type="match status" value="1"/>
</dbReference>
<dbReference type="SMART" id="SM00481">
    <property type="entry name" value="POLIIIAc"/>
    <property type="match status" value="1"/>
</dbReference>
<dbReference type="EMBL" id="NIDE01000017">
    <property type="protein sequence ID" value="OWK36533.1"/>
    <property type="molecule type" value="Genomic_DNA"/>
</dbReference>
<name>A0A225D6C0_9BACT</name>
<evidence type="ECO:0000313" key="11">
    <source>
        <dbReference type="Proteomes" id="UP000214646"/>
    </source>
</evidence>
<gene>
    <name evidence="10" type="ORF">FRUB_09096</name>
</gene>
<dbReference type="Pfam" id="PF07733">
    <property type="entry name" value="DNA_pol3_alpha"/>
    <property type="match status" value="1"/>
</dbReference>
<dbReference type="NCBIfam" id="TIGR00594">
    <property type="entry name" value="polc"/>
    <property type="match status" value="1"/>
</dbReference>
<dbReference type="Proteomes" id="UP000214646">
    <property type="component" value="Unassembled WGS sequence"/>
</dbReference>
<protein>
    <recommendedName>
        <fullName evidence="3">DNA polymerase III subunit alpha</fullName>
        <ecNumber evidence="2">2.7.7.7</ecNumber>
    </recommendedName>
</protein>
<evidence type="ECO:0000259" key="9">
    <source>
        <dbReference type="SMART" id="SM00481"/>
    </source>
</evidence>
<keyword evidence="7" id="KW-0239">DNA-directed DNA polymerase</keyword>
<evidence type="ECO:0000256" key="4">
    <source>
        <dbReference type="ARBA" id="ARBA00022679"/>
    </source>
</evidence>
<evidence type="ECO:0000256" key="3">
    <source>
        <dbReference type="ARBA" id="ARBA00019114"/>
    </source>
</evidence>
<evidence type="ECO:0000256" key="2">
    <source>
        <dbReference type="ARBA" id="ARBA00012417"/>
    </source>
</evidence>
<keyword evidence="6" id="KW-0235">DNA replication</keyword>
<dbReference type="SUPFAM" id="SSF89550">
    <property type="entry name" value="PHP domain-like"/>
    <property type="match status" value="1"/>
</dbReference>
<proteinExistence type="predicted"/>
<dbReference type="InterPro" id="IPR040982">
    <property type="entry name" value="DNA_pol3_finger"/>
</dbReference>
<sequence>MADRKFAHLHLHTHYSLLDGANRIPELVARTKAQGMTACAITDHGNLYGAIEFYRACTDPKVNINPVIGYEAYLAPGDRRDKKAGRQGEAYSHLTLLAKNLTGFKNLIKLSSIAFLEGFYYHPRIDREILAAHSEGLICLSGCLAGEFNQYILKNKPDEALKLAQWFAKLFKKDFYIEIQNNGIDLQDHCTPVAVEISNKVGVPLVATADAHYLCADDAEAHDVLFCINTGKKRDPRKKQYPEGRLPNPYYVRSPGDMYDLFPDFHDAVARSQEIADQVDIKIDFKARHFPVFKQPAGLTPEEYLRKLCDQGVHERYGDKVRQEVWDRLAHELGIINRMGFASYFLIVWDFVRFARENGIPASARGSGCGAVVSYVLYLSHVDPLDYDLLFERFLDPNRSEAPDIDIDFCQERRELVIQYVKQKYGADSVAQIGTFGTLAAKAALKDVGRVLDIPLEKVNYLSKLVPMKGAISLSLDDALDKQQSPDFRREYDSDPVVKQWVDIARKLEGMNRGVGTHAAGVVIANGPITDYVPVQRATRKGDDGEKSNGETTVTTQWEMGIIEKVGLLKMDFLGLRTLTLIDNALKLIKKTRGRDIDVQKLPLDDKPTYELLQRGDAKGVFQFESDGIRDLLRRMKPDNIRDIVACTALYRPGPLEGGMVDEYIECKHGRKKPFYPHPVMEEVLTETYGVMVYQEQVMRILNKMGGIELSSAYACIKAISKKNESIINARKVDFVKGAQERGMSEKTATEIFELIVKFGGYGFNKSHSAAYAHISYHTAYLKQYYPAEFMAALLSSEIDDGNKRDMLVDHIADARRMGVEVLPPNANKGQPDFDVVEGKIVFGLTAIKGLGRGASEEIVRAREVGGPFKDMFDFCERVDTRTVSKAAMEKMIKAGAMDCLAFNRRASMLLALPRAAQAAEDKAADRKRGQKSFMDMLWDGDGDETGSNGHANGVHTNGHAAAAGAGEGLPDVPEWPELDKLKFEKEALDFYVSSHPLAQFDEQLRRFRTHSAAEIQKVNEGTEVRIGGMITELIPKVASKGRNAGKKWAIIKVEDFTGQMKCILWSDHFSRFKDDLAADAILLFEGKVEFREGSGDVIVEKVMTLDQAKKDLTRGLVLRVPYTEDEDIIRRLDGVASVLKRYRGPCQVFLSVRDPAGRAAHFKLNSEFFVDPTVIKVDEIELLLGPGSVLFTGRS</sequence>
<dbReference type="PANTHER" id="PTHR32294">
    <property type="entry name" value="DNA POLYMERASE III SUBUNIT ALPHA"/>
    <property type="match status" value="1"/>
</dbReference>
<evidence type="ECO:0000256" key="5">
    <source>
        <dbReference type="ARBA" id="ARBA00022695"/>
    </source>
</evidence>
<evidence type="ECO:0000313" key="10">
    <source>
        <dbReference type="EMBL" id="OWK36533.1"/>
    </source>
</evidence>
<dbReference type="GO" id="GO:0006260">
    <property type="term" value="P:DNA replication"/>
    <property type="evidence" value="ECO:0007669"/>
    <property type="project" value="UniProtKB-KW"/>
</dbReference>
<dbReference type="InterPro" id="IPR029460">
    <property type="entry name" value="DNAPol_HHH"/>
</dbReference>
<evidence type="ECO:0000256" key="8">
    <source>
        <dbReference type="ARBA" id="ARBA00049244"/>
    </source>
</evidence>
<dbReference type="GO" id="GO:0003887">
    <property type="term" value="F:DNA-directed DNA polymerase activity"/>
    <property type="evidence" value="ECO:0007669"/>
    <property type="project" value="UniProtKB-KW"/>
</dbReference>
<comment type="catalytic activity">
    <reaction evidence="8">
        <text>DNA(n) + a 2'-deoxyribonucleoside 5'-triphosphate = DNA(n+1) + diphosphate</text>
        <dbReference type="Rhea" id="RHEA:22508"/>
        <dbReference type="Rhea" id="RHEA-COMP:17339"/>
        <dbReference type="Rhea" id="RHEA-COMP:17340"/>
        <dbReference type="ChEBI" id="CHEBI:33019"/>
        <dbReference type="ChEBI" id="CHEBI:61560"/>
        <dbReference type="ChEBI" id="CHEBI:173112"/>
        <dbReference type="EC" id="2.7.7.7"/>
    </reaction>
</comment>
<dbReference type="InterPro" id="IPR004805">
    <property type="entry name" value="DnaE2/DnaE/PolC"/>
</dbReference>
<dbReference type="Pfam" id="PF02811">
    <property type="entry name" value="PHP"/>
    <property type="match status" value="1"/>
</dbReference>
<dbReference type="Pfam" id="PF14579">
    <property type="entry name" value="HHH_6"/>
    <property type="match status" value="1"/>
</dbReference>
<dbReference type="CDD" id="cd04485">
    <property type="entry name" value="DnaE_OBF"/>
    <property type="match status" value="1"/>
</dbReference>
<organism evidence="10 11">
    <name type="scientific">Fimbriiglobus ruber</name>
    <dbReference type="NCBI Taxonomy" id="1908690"/>
    <lineage>
        <taxon>Bacteria</taxon>
        <taxon>Pseudomonadati</taxon>
        <taxon>Planctomycetota</taxon>
        <taxon>Planctomycetia</taxon>
        <taxon>Gemmatales</taxon>
        <taxon>Gemmataceae</taxon>
        <taxon>Fimbriiglobus</taxon>
    </lineage>
</organism>
<evidence type="ECO:0000256" key="1">
    <source>
        <dbReference type="ARBA" id="ARBA00004496"/>
    </source>
</evidence>
<accession>A0A225D6C0</accession>
<evidence type="ECO:0000256" key="6">
    <source>
        <dbReference type="ARBA" id="ARBA00022705"/>
    </source>
</evidence>
<comment type="caution">
    <text evidence="10">The sequence shown here is derived from an EMBL/GenBank/DDBJ whole genome shotgun (WGS) entry which is preliminary data.</text>
</comment>
<dbReference type="GO" id="GO:0003676">
    <property type="term" value="F:nucleic acid binding"/>
    <property type="evidence" value="ECO:0007669"/>
    <property type="project" value="InterPro"/>
</dbReference>
<reference evidence="11" key="1">
    <citation type="submission" date="2017-06" db="EMBL/GenBank/DDBJ databases">
        <title>Genome analysis of Fimbriiglobus ruber SP5, the first member of the order Planctomycetales with confirmed chitinolytic capability.</title>
        <authorList>
            <person name="Ravin N.V."/>
            <person name="Rakitin A.L."/>
            <person name="Ivanova A.A."/>
            <person name="Beletsky A.V."/>
            <person name="Kulichevskaya I.S."/>
            <person name="Mardanov A.V."/>
            <person name="Dedysh S.N."/>
        </authorList>
    </citation>
    <scope>NUCLEOTIDE SEQUENCE [LARGE SCALE GENOMIC DNA]</scope>
    <source>
        <strain evidence="11">SP5</strain>
    </source>
</reference>
<dbReference type="AlphaFoldDB" id="A0A225D6C0"/>
<dbReference type="GO" id="GO:0008408">
    <property type="term" value="F:3'-5' exonuclease activity"/>
    <property type="evidence" value="ECO:0007669"/>
    <property type="project" value="InterPro"/>
</dbReference>
<keyword evidence="4" id="KW-0808">Transferase</keyword>
<dbReference type="InterPro" id="IPR004365">
    <property type="entry name" value="NA-bd_OB_tRNA"/>
</dbReference>
<dbReference type="Gene3D" id="1.10.150.870">
    <property type="match status" value="1"/>
</dbReference>
<dbReference type="Gene3D" id="1.10.10.1600">
    <property type="entry name" value="Bacterial DNA polymerase III alpha subunit, thumb domain"/>
    <property type="match status" value="1"/>
</dbReference>
<dbReference type="OrthoDB" id="9803237at2"/>
<dbReference type="Gene3D" id="3.20.20.140">
    <property type="entry name" value="Metal-dependent hydrolases"/>
    <property type="match status" value="1"/>
</dbReference>
<dbReference type="InterPro" id="IPR041931">
    <property type="entry name" value="DNA_pol3_alpha_thumb_dom"/>
</dbReference>
<evidence type="ECO:0000256" key="7">
    <source>
        <dbReference type="ARBA" id="ARBA00022932"/>
    </source>
</evidence>
<keyword evidence="5" id="KW-0548">Nucleotidyltransferase</keyword>
<comment type="subcellular location">
    <subcellularLocation>
        <location evidence="1">Cytoplasm</location>
    </subcellularLocation>
</comment>
<dbReference type="InterPro" id="IPR016195">
    <property type="entry name" value="Pol/histidinol_Pase-like"/>
</dbReference>
<keyword evidence="11" id="KW-1185">Reference proteome</keyword>
<feature type="domain" description="Polymerase/histidinol phosphatase N-terminal" evidence="9">
    <location>
        <begin position="7"/>
        <end position="76"/>
    </location>
</feature>
<dbReference type="EC" id="2.7.7.7" evidence="2"/>